<dbReference type="EMBL" id="LR797223">
    <property type="protein sequence ID" value="CAB4194910.1"/>
    <property type="molecule type" value="Genomic_DNA"/>
</dbReference>
<evidence type="ECO:0000313" key="1">
    <source>
        <dbReference type="EMBL" id="CAB4168222.1"/>
    </source>
</evidence>
<accession>A0A6J5S8L5</accession>
<evidence type="ECO:0000313" key="4">
    <source>
        <dbReference type="EMBL" id="CAB5238104.1"/>
    </source>
</evidence>
<dbReference type="EMBL" id="LR798457">
    <property type="protein sequence ID" value="CAB5238104.1"/>
    <property type="molecule type" value="Genomic_DNA"/>
</dbReference>
<dbReference type="EMBL" id="LR797358">
    <property type="protein sequence ID" value="CAB4205271.1"/>
    <property type="molecule type" value="Genomic_DNA"/>
</dbReference>
<sequence>MNNHHRRAARALCHTHHHILPHVERQFLPAIARAWARDFNIPKPVMLRAMARYARLHHRA</sequence>
<proteinExistence type="predicted"/>
<dbReference type="EMBL" id="LR796819">
    <property type="protein sequence ID" value="CAB4168222.1"/>
    <property type="molecule type" value="Genomic_DNA"/>
</dbReference>
<gene>
    <name evidence="2" type="ORF">UFOVP1276_10</name>
    <name evidence="3" type="ORF">UFOVP1403_56</name>
    <name evidence="4" type="ORF">UFOVP1507_40</name>
    <name evidence="1" type="ORF">UFOVP875_41</name>
</gene>
<evidence type="ECO:0000313" key="3">
    <source>
        <dbReference type="EMBL" id="CAB4205271.1"/>
    </source>
</evidence>
<protein>
    <submittedName>
        <fullName evidence="3">Uncharacterized protein</fullName>
    </submittedName>
</protein>
<reference evidence="3" key="1">
    <citation type="submission" date="2020-05" db="EMBL/GenBank/DDBJ databases">
        <authorList>
            <person name="Chiriac C."/>
            <person name="Salcher M."/>
            <person name="Ghai R."/>
            <person name="Kavagutti S V."/>
        </authorList>
    </citation>
    <scope>NUCLEOTIDE SEQUENCE</scope>
</reference>
<name>A0A6J5S8L5_9CAUD</name>
<evidence type="ECO:0000313" key="2">
    <source>
        <dbReference type="EMBL" id="CAB4194910.1"/>
    </source>
</evidence>
<organism evidence="3">
    <name type="scientific">uncultured Caudovirales phage</name>
    <dbReference type="NCBI Taxonomy" id="2100421"/>
    <lineage>
        <taxon>Viruses</taxon>
        <taxon>Duplodnaviria</taxon>
        <taxon>Heunggongvirae</taxon>
        <taxon>Uroviricota</taxon>
        <taxon>Caudoviricetes</taxon>
        <taxon>Peduoviridae</taxon>
        <taxon>Maltschvirus</taxon>
        <taxon>Maltschvirus maltsch</taxon>
    </lineage>
</organism>